<keyword evidence="3" id="KW-1185">Reference proteome</keyword>
<reference evidence="2 3" key="1">
    <citation type="submission" date="2019-01" db="EMBL/GenBank/DDBJ databases">
        <title>Sequencing of cultivated peanut Arachis hypogaea provides insights into genome evolution and oil improvement.</title>
        <authorList>
            <person name="Chen X."/>
        </authorList>
    </citation>
    <scope>NUCLEOTIDE SEQUENCE [LARGE SCALE GENOMIC DNA]</scope>
    <source>
        <strain evidence="3">cv. Fuhuasheng</strain>
        <tissue evidence="2">Leaves</tissue>
    </source>
</reference>
<evidence type="ECO:0000313" key="2">
    <source>
        <dbReference type="EMBL" id="RYR52523.1"/>
    </source>
</evidence>
<gene>
    <name evidence="2" type="ORF">Ahy_A06g027431</name>
</gene>
<accession>A0A445CNR5</accession>
<evidence type="ECO:0000313" key="3">
    <source>
        <dbReference type="Proteomes" id="UP000289738"/>
    </source>
</evidence>
<dbReference type="AlphaFoldDB" id="A0A445CNR5"/>
<proteinExistence type="predicted"/>
<protein>
    <submittedName>
        <fullName evidence="2">Uncharacterized protein</fullName>
    </submittedName>
</protein>
<dbReference type="EMBL" id="SDMP01000006">
    <property type="protein sequence ID" value="RYR52523.1"/>
    <property type="molecule type" value="Genomic_DNA"/>
</dbReference>
<comment type="caution">
    <text evidence="2">The sequence shown here is derived from an EMBL/GenBank/DDBJ whole genome shotgun (WGS) entry which is preliminary data.</text>
</comment>
<sequence>MTDDILEDGHTTSDFEAQEEEQYNDDRALKNNEPLTQAEMFVETRQSTKDKLLDEDTLNVVAHLQAENKNSKELTIRALQSAFG</sequence>
<dbReference type="Proteomes" id="UP000289738">
    <property type="component" value="Chromosome A06"/>
</dbReference>
<organism evidence="2 3">
    <name type="scientific">Arachis hypogaea</name>
    <name type="common">Peanut</name>
    <dbReference type="NCBI Taxonomy" id="3818"/>
    <lineage>
        <taxon>Eukaryota</taxon>
        <taxon>Viridiplantae</taxon>
        <taxon>Streptophyta</taxon>
        <taxon>Embryophyta</taxon>
        <taxon>Tracheophyta</taxon>
        <taxon>Spermatophyta</taxon>
        <taxon>Magnoliopsida</taxon>
        <taxon>eudicotyledons</taxon>
        <taxon>Gunneridae</taxon>
        <taxon>Pentapetalae</taxon>
        <taxon>rosids</taxon>
        <taxon>fabids</taxon>
        <taxon>Fabales</taxon>
        <taxon>Fabaceae</taxon>
        <taxon>Papilionoideae</taxon>
        <taxon>50 kb inversion clade</taxon>
        <taxon>dalbergioids sensu lato</taxon>
        <taxon>Dalbergieae</taxon>
        <taxon>Pterocarpus clade</taxon>
        <taxon>Arachis</taxon>
    </lineage>
</organism>
<evidence type="ECO:0000256" key="1">
    <source>
        <dbReference type="SAM" id="MobiDB-lite"/>
    </source>
</evidence>
<feature type="region of interest" description="Disordered" evidence="1">
    <location>
        <begin position="1"/>
        <end position="34"/>
    </location>
</feature>
<name>A0A445CNR5_ARAHY</name>